<comment type="similarity">
    <text evidence="1 6">Belongs to the sigma-70 factor family. ECF subfamily.</text>
</comment>
<evidence type="ECO:0000256" key="2">
    <source>
        <dbReference type="ARBA" id="ARBA00023015"/>
    </source>
</evidence>
<sequence>MDGGGYAADIPWRLRSLGSRRSPRQPGTRSHSAVARCPDGAGLGAGEGDGGRLEAPAARAGGLPGRAVMGVTLDPGIRDAGALAGAGSPSRTPFREPEVDASWEAGLRAGDPAALQRLAEHWAPRLYRYALRLGADPEAAQDLVQDTLVRALGSFRAGTMPARLGPWLYTILTNRLRDDARSAYRRRVALAAALPEGPPPWHAGSSPDGAAVDDPGCDPAEVVAWRAGHAARAERLRAALGTLPEPWRQVVVLRILEERPVAEVAAILGVAEGTVKSRLHRALKSLRQALEELDRELEPAGGQGEVTRDDEP</sequence>
<evidence type="ECO:0000256" key="1">
    <source>
        <dbReference type="ARBA" id="ARBA00010641"/>
    </source>
</evidence>
<dbReference type="eggNOG" id="COG1595">
    <property type="taxonomic scope" value="Bacteria"/>
</dbReference>
<evidence type="ECO:0000259" key="8">
    <source>
        <dbReference type="Pfam" id="PF04542"/>
    </source>
</evidence>
<feature type="domain" description="RNA polymerase sigma-70 region 2" evidence="8">
    <location>
        <begin position="118"/>
        <end position="185"/>
    </location>
</feature>
<dbReference type="Pfam" id="PF08281">
    <property type="entry name" value="Sigma70_r4_2"/>
    <property type="match status" value="1"/>
</dbReference>
<dbReference type="InterPro" id="IPR000838">
    <property type="entry name" value="RNA_pol_sigma70_ECF_CS"/>
</dbReference>
<dbReference type="InterPro" id="IPR013325">
    <property type="entry name" value="RNA_pol_sigma_r2"/>
</dbReference>
<dbReference type="GO" id="GO:0016987">
    <property type="term" value="F:sigma factor activity"/>
    <property type="evidence" value="ECO:0007669"/>
    <property type="project" value="UniProtKB-KW"/>
</dbReference>
<dbReference type="EMBL" id="AENY02000003">
    <property type="protein sequence ID" value="EKP94318.1"/>
    <property type="molecule type" value="Genomic_DNA"/>
</dbReference>
<reference evidence="10" key="1">
    <citation type="submission" date="2010-10" db="EMBL/GenBank/DDBJ databases">
        <authorList>
            <consortium name="US DOE Joint Genome Institute (JGI-PGF)"/>
            <person name="Lucas S."/>
            <person name="Copeland A."/>
            <person name="Lapidus A."/>
            <person name="Bruce D."/>
            <person name="Goodwin L."/>
            <person name="Pitluck S."/>
            <person name="Kyrpides N."/>
            <person name="Mavromatis K."/>
            <person name="Detter J.C."/>
            <person name="Han C."/>
            <person name="Land M."/>
            <person name="Hauser L."/>
            <person name="Markowitz V."/>
            <person name="Cheng J.-F."/>
            <person name="Hugenholtz P."/>
            <person name="Woyke T."/>
            <person name="Wu D."/>
            <person name="Pukall R."/>
            <person name="Wahrenburg C."/>
            <person name="Brambilla E."/>
            <person name="Klenk H.-P."/>
            <person name="Eisen J.A."/>
        </authorList>
    </citation>
    <scope>NUCLEOTIDE SEQUENCE [LARGE SCALE GENOMIC DNA]</scope>
    <source>
        <strain evidence="10">DSM 13965</strain>
    </source>
</reference>
<dbReference type="Gene3D" id="1.10.1740.10">
    <property type="match status" value="1"/>
</dbReference>
<proteinExistence type="inferred from homology"/>
<dbReference type="InterPro" id="IPR013324">
    <property type="entry name" value="RNA_pol_sigma_r3/r4-like"/>
</dbReference>
<dbReference type="Proteomes" id="UP000005710">
    <property type="component" value="Unassembled WGS sequence"/>
</dbReference>
<dbReference type="PROSITE" id="PS01063">
    <property type="entry name" value="SIGMA70_ECF"/>
    <property type="match status" value="1"/>
</dbReference>
<dbReference type="RefSeq" id="WP_006904332.1">
    <property type="nucleotide sequence ID" value="NZ_JH976535.1"/>
</dbReference>
<evidence type="ECO:0000313" key="11">
    <source>
        <dbReference type="Proteomes" id="UP000005710"/>
    </source>
</evidence>
<dbReference type="OrthoDB" id="9784984at2"/>
<dbReference type="AlphaFoldDB" id="K6PZS8"/>
<keyword evidence="11" id="KW-1185">Reference proteome</keyword>
<comment type="caution">
    <text evidence="10">The sequence shown here is derived from an EMBL/GenBank/DDBJ whole genome shotgun (WGS) entry which is preliminary data.</text>
</comment>
<evidence type="ECO:0000256" key="4">
    <source>
        <dbReference type="ARBA" id="ARBA00023125"/>
    </source>
</evidence>
<dbReference type="NCBIfam" id="TIGR02937">
    <property type="entry name" value="sigma70-ECF"/>
    <property type="match status" value="1"/>
</dbReference>
<dbReference type="InterPro" id="IPR013249">
    <property type="entry name" value="RNA_pol_sigma70_r4_t2"/>
</dbReference>
<keyword evidence="2 6" id="KW-0805">Transcription regulation</keyword>
<dbReference type="PANTHER" id="PTHR43133:SF8">
    <property type="entry name" value="RNA POLYMERASE SIGMA FACTOR HI_1459-RELATED"/>
    <property type="match status" value="1"/>
</dbReference>
<dbReference type="PANTHER" id="PTHR43133">
    <property type="entry name" value="RNA POLYMERASE ECF-TYPE SIGMA FACTO"/>
    <property type="match status" value="1"/>
</dbReference>
<dbReference type="InterPro" id="IPR036388">
    <property type="entry name" value="WH-like_DNA-bd_sf"/>
</dbReference>
<protein>
    <recommendedName>
        <fullName evidence="6">RNA polymerase sigma factor</fullName>
    </recommendedName>
</protein>
<feature type="domain" description="RNA polymerase sigma factor 70 region 4 type 2" evidence="9">
    <location>
        <begin position="234"/>
        <end position="286"/>
    </location>
</feature>
<reference evidence="10" key="2">
    <citation type="submission" date="2012-10" db="EMBL/GenBank/DDBJ databases">
        <title>Improved high-quality draft of Thermaerobacter subterraneus C21, DSM 13965.</title>
        <authorList>
            <consortium name="DOE Joint Genome Institute"/>
            <person name="Eisen J."/>
            <person name="Huntemann M."/>
            <person name="Wei C.-L."/>
            <person name="Han J."/>
            <person name="Detter J.C."/>
            <person name="Han C."/>
            <person name="Tapia R."/>
            <person name="Chen A."/>
            <person name="Kyrpides N."/>
            <person name="Mavromatis K."/>
            <person name="Markowitz V."/>
            <person name="Szeto E."/>
            <person name="Ivanova N."/>
            <person name="Mikhailova N."/>
            <person name="Ovchinnikova G."/>
            <person name="Pagani I."/>
            <person name="Pati A."/>
            <person name="Goodwin L."/>
            <person name="Nordberg H.P."/>
            <person name="Cantor M.N."/>
            <person name="Hua S.X."/>
            <person name="Woyke T."/>
            <person name="Eisen J."/>
            <person name="Klenk H.-P."/>
        </authorList>
    </citation>
    <scope>NUCLEOTIDE SEQUENCE [LARGE SCALE GENOMIC DNA]</scope>
    <source>
        <strain evidence="10">DSM 13965</strain>
    </source>
</reference>
<keyword evidence="4 6" id="KW-0238">DNA-binding</keyword>
<feature type="region of interest" description="Disordered" evidence="7">
    <location>
        <begin position="1"/>
        <end position="58"/>
    </location>
</feature>
<dbReference type="CDD" id="cd06171">
    <property type="entry name" value="Sigma70_r4"/>
    <property type="match status" value="1"/>
</dbReference>
<dbReference type="HOGENOM" id="CLU_966232_0_0_9"/>
<keyword evidence="3 6" id="KW-0731">Sigma factor</keyword>
<accession>K6PZS8</accession>
<evidence type="ECO:0000256" key="5">
    <source>
        <dbReference type="ARBA" id="ARBA00023163"/>
    </source>
</evidence>
<dbReference type="GO" id="GO:0006352">
    <property type="term" value="P:DNA-templated transcription initiation"/>
    <property type="evidence" value="ECO:0007669"/>
    <property type="project" value="InterPro"/>
</dbReference>
<evidence type="ECO:0000259" key="9">
    <source>
        <dbReference type="Pfam" id="PF08281"/>
    </source>
</evidence>
<name>K6PZS8_9FIRM</name>
<evidence type="ECO:0000256" key="7">
    <source>
        <dbReference type="SAM" id="MobiDB-lite"/>
    </source>
</evidence>
<dbReference type="GO" id="GO:0003677">
    <property type="term" value="F:DNA binding"/>
    <property type="evidence" value="ECO:0007669"/>
    <property type="project" value="UniProtKB-KW"/>
</dbReference>
<evidence type="ECO:0000313" key="10">
    <source>
        <dbReference type="EMBL" id="EKP94318.1"/>
    </source>
</evidence>
<evidence type="ECO:0000256" key="6">
    <source>
        <dbReference type="RuleBase" id="RU000716"/>
    </source>
</evidence>
<dbReference type="Pfam" id="PF04542">
    <property type="entry name" value="Sigma70_r2"/>
    <property type="match status" value="1"/>
</dbReference>
<organism evidence="10 11">
    <name type="scientific">Thermaerobacter subterraneus DSM 13965</name>
    <dbReference type="NCBI Taxonomy" id="867903"/>
    <lineage>
        <taxon>Bacteria</taxon>
        <taxon>Bacillati</taxon>
        <taxon>Bacillota</taxon>
        <taxon>Clostridia</taxon>
        <taxon>Eubacteriales</taxon>
        <taxon>Clostridiales Family XVII. Incertae Sedis</taxon>
        <taxon>Thermaerobacter</taxon>
    </lineage>
</organism>
<evidence type="ECO:0000256" key="3">
    <source>
        <dbReference type="ARBA" id="ARBA00023082"/>
    </source>
</evidence>
<dbReference type="STRING" id="867903.ThesuDRAFT_02051"/>
<gene>
    <name evidence="10" type="ORF">ThesuDRAFT_02051</name>
</gene>
<dbReference type="GO" id="GO:0006950">
    <property type="term" value="P:response to stress"/>
    <property type="evidence" value="ECO:0007669"/>
    <property type="project" value="UniProtKB-ARBA"/>
</dbReference>
<dbReference type="InterPro" id="IPR007627">
    <property type="entry name" value="RNA_pol_sigma70_r2"/>
</dbReference>
<dbReference type="InterPro" id="IPR014284">
    <property type="entry name" value="RNA_pol_sigma-70_dom"/>
</dbReference>
<feature type="compositionally biased region" description="Low complexity" evidence="7">
    <location>
        <begin position="13"/>
        <end position="27"/>
    </location>
</feature>
<dbReference type="SUPFAM" id="SSF88946">
    <property type="entry name" value="Sigma2 domain of RNA polymerase sigma factors"/>
    <property type="match status" value="1"/>
</dbReference>
<dbReference type="SUPFAM" id="SSF88659">
    <property type="entry name" value="Sigma3 and sigma4 domains of RNA polymerase sigma factors"/>
    <property type="match status" value="1"/>
</dbReference>
<dbReference type="Gene3D" id="1.10.10.10">
    <property type="entry name" value="Winged helix-like DNA-binding domain superfamily/Winged helix DNA-binding domain"/>
    <property type="match status" value="1"/>
</dbReference>
<keyword evidence="5 6" id="KW-0804">Transcription</keyword>
<dbReference type="InterPro" id="IPR039425">
    <property type="entry name" value="RNA_pol_sigma-70-like"/>
</dbReference>